<dbReference type="GO" id="GO:0009055">
    <property type="term" value="F:electron transfer activity"/>
    <property type="evidence" value="ECO:0007669"/>
    <property type="project" value="InterPro"/>
</dbReference>
<dbReference type="Pfam" id="PF13442">
    <property type="entry name" value="Cytochrome_CBB3"/>
    <property type="match status" value="1"/>
</dbReference>
<dbReference type="GO" id="GO:0020037">
    <property type="term" value="F:heme binding"/>
    <property type="evidence" value="ECO:0007669"/>
    <property type="project" value="InterPro"/>
</dbReference>
<dbReference type="AlphaFoldDB" id="A0A921NCT4"/>
<dbReference type="Proteomes" id="UP000700212">
    <property type="component" value="Unassembled WGS sequence"/>
</dbReference>
<dbReference type="GO" id="GO:0046872">
    <property type="term" value="F:metal ion binding"/>
    <property type="evidence" value="ECO:0007669"/>
    <property type="project" value="UniProtKB-KW"/>
</dbReference>
<keyword evidence="3" id="KW-0408">Iron</keyword>
<comment type="caution">
    <text evidence="5">The sequence shown here is derived from an EMBL/GenBank/DDBJ whole genome shotgun (WGS) entry which is preliminary data.</text>
</comment>
<dbReference type="EMBL" id="DYTV01000121">
    <property type="protein sequence ID" value="HJH11812.1"/>
    <property type="molecule type" value="Genomic_DNA"/>
</dbReference>
<evidence type="ECO:0000259" key="4">
    <source>
        <dbReference type="Pfam" id="PF13442"/>
    </source>
</evidence>
<dbReference type="Gene3D" id="1.10.760.10">
    <property type="entry name" value="Cytochrome c-like domain"/>
    <property type="match status" value="1"/>
</dbReference>
<feature type="domain" description="Cytochrome c" evidence="4">
    <location>
        <begin position="2"/>
        <end position="49"/>
    </location>
</feature>
<proteinExistence type="predicted"/>
<dbReference type="SUPFAM" id="SSF46626">
    <property type="entry name" value="Cytochrome c"/>
    <property type="match status" value="1"/>
</dbReference>
<feature type="non-terminal residue" evidence="5">
    <location>
        <position position="1"/>
    </location>
</feature>
<evidence type="ECO:0000256" key="2">
    <source>
        <dbReference type="ARBA" id="ARBA00022723"/>
    </source>
</evidence>
<keyword evidence="1" id="KW-0349">Heme</keyword>
<dbReference type="InterPro" id="IPR009056">
    <property type="entry name" value="Cyt_c-like_dom"/>
</dbReference>
<protein>
    <submittedName>
        <fullName evidence="5">Cytochrome c</fullName>
    </submittedName>
</protein>
<organism evidence="5 6">
    <name type="scientific">Metalysinibacillus jejuensis</name>
    <dbReference type="NCBI Taxonomy" id="914327"/>
    <lineage>
        <taxon>Bacteria</taxon>
        <taxon>Bacillati</taxon>
        <taxon>Bacillota</taxon>
        <taxon>Bacilli</taxon>
        <taxon>Bacillales</taxon>
        <taxon>Caryophanaceae</taxon>
        <taxon>Metalysinibacillus</taxon>
    </lineage>
</organism>
<accession>A0A921NCT4</accession>
<dbReference type="InterPro" id="IPR036909">
    <property type="entry name" value="Cyt_c-like_dom_sf"/>
</dbReference>
<name>A0A921NCT4_9BACL</name>
<reference evidence="5" key="2">
    <citation type="submission" date="2021-09" db="EMBL/GenBank/DDBJ databases">
        <authorList>
            <person name="Gilroy R."/>
        </authorList>
    </citation>
    <scope>NUCLEOTIDE SEQUENCE</scope>
    <source>
        <strain evidence="5">CHK160-4876</strain>
    </source>
</reference>
<sequence length="56" mass="5760">TGGAGPMLINTGLEAEEIETIAHDGKAPGMPGGTFAGSDEELKELAEFIASLKEEE</sequence>
<evidence type="ECO:0000313" key="5">
    <source>
        <dbReference type="EMBL" id="HJH11812.1"/>
    </source>
</evidence>
<reference evidence="5" key="1">
    <citation type="journal article" date="2021" name="PeerJ">
        <title>Extensive microbial diversity within the chicken gut microbiome revealed by metagenomics and culture.</title>
        <authorList>
            <person name="Gilroy R."/>
            <person name="Ravi A."/>
            <person name="Getino M."/>
            <person name="Pursley I."/>
            <person name="Horton D.L."/>
            <person name="Alikhan N.F."/>
            <person name="Baker D."/>
            <person name="Gharbi K."/>
            <person name="Hall N."/>
            <person name="Watson M."/>
            <person name="Adriaenssens E.M."/>
            <person name="Foster-Nyarko E."/>
            <person name="Jarju S."/>
            <person name="Secka A."/>
            <person name="Antonio M."/>
            <person name="Oren A."/>
            <person name="Chaudhuri R.R."/>
            <person name="La Ragione R."/>
            <person name="Hildebrand F."/>
            <person name="Pallen M.J."/>
        </authorList>
    </citation>
    <scope>NUCLEOTIDE SEQUENCE</scope>
    <source>
        <strain evidence="5">CHK160-4876</strain>
    </source>
</reference>
<evidence type="ECO:0000256" key="3">
    <source>
        <dbReference type="ARBA" id="ARBA00023004"/>
    </source>
</evidence>
<evidence type="ECO:0000313" key="6">
    <source>
        <dbReference type="Proteomes" id="UP000700212"/>
    </source>
</evidence>
<keyword evidence="2" id="KW-0479">Metal-binding</keyword>
<evidence type="ECO:0000256" key="1">
    <source>
        <dbReference type="ARBA" id="ARBA00022617"/>
    </source>
</evidence>
<gene>
    <name evidence="5" type="ORF">K8V30_09045</name>
</gene>